<dbReference type="EMBL" id="JANBUJ010004000">
    <property type="protein sequence ID" value="KAJ2758792.1"/>
    <property type="molecule type" value="Genomic_DNA"/>
</dbReference>
<feature type="non-terminal residue" evidence="1">
    <location>
        <position position="168"/>
    </location>
</feature>
<dbReference type="Proteomes" id="UP001140234">
    <property type="component" value="Unassembled WGS sequence"/>
</dbReference>
<comment type="caution">
    <text evidence="1">The sequence shown here is derived from an EMBL/GenBank/DDBJ whole genome shotgun (WGS) entry which is preliminary data.</text>
</comment>
<keyword evidence="2" id="KW-1185">Reference proteome</keyword>
<gene>
    <name evidence="1" type="ORF">IWQ57_006728</name>
</gene>
<organism evidence="1 2">
    <name type="scientific">Coemansia nantahalensis</name>
    <dbReference type="NCBI Taxonomy" id="2789366"/>
    <lineage>
        <taxon>Eukaryota</taxon>
        <taxon>Fungi</taxon>
        <taxon>Fungi incertae sedis</taxon>
        <taxon>Zoopagomycota</taxon>
        <taxon>Kickxellomycotina</taxon>
        <taxon>Kickxellomycetes</taxon>
        <taxon>Kickxellales</taxon>
        <taxon>Kickxellaceae</taxon>
        <taxon>Coemansia</taxon>
    </lineage>
</organism>
<evidence type="ECO:0000313" key="2">
    <source>
        <dbReference type="Proteomes" id="UP001140234"/>
    </source>
</evidence>
<proteinExistence type="predicted"/>
<protein>
    <submittedName>
        <fullName evidence="1">Uncharacterized protein</fullName>
    </submittedName>
</protein>
<reference evidence="1" key="1">
    <citation type="submission" date="2022-07" db="EMBL/GenBank/DDBJ databases">
        <title>Phylogenomic reconstructions and comparative analyses of Kickxellomycotina fungi.</title>
        <authorList>
            <person name="Reynolds N.K."/>
            <person name="Stajich J.E."/>
            <person name="Barry K."/>
            <person name="Grigoriev I.V."/>
            <person name="Crous P."/>
            <person name="Smith M.E."/>
        </authorList>
    </citation>
    <scope>NUCLEOTIDE SEQUENCE</scope>
    <source>
        <strain evidence="1">CBS 109366</strain>
    </source>
</reference>
<name>A0ACC1JJE1_9FUNG</name>
<sequence length="168" mass="18322">MGLDCGLNTLAHRGGRARTDTAHWRLNGMRCHGKTLPSQDTCLCRISRGIGFGRGDYAGYRLLKEVDVFAPFHQATASQTRLGVFGAASFTAAILETADGPGRMQMLSDGNVELVLSACLDYFDGSEIRPLDDPTMAMYYSLYLNAMQQDLQCLAFAYRPLSVDVAGL</sequence>
<evidence type="ECO:0000313" key="1">
    <source>
        <dbReference type="EMBL" id="KAJ2758792.1"/>
    </source>
</evidence>
<accession>A0ACC1JJE1</accession>